<feature type="region of interest" description="Disordered" evidence="1">
    <location>
        <begin position="111"/>
        <end position="132"/>
    </location>
</feature>
<gene>
    <name evidence="2" type="ORF">ECRASSUSDP1_LOCUS19258</name>
</gene>
<name>A0AAD1XSA5_EUPCR</name>
<dbReference type="AlphaFoldDB" id="A0AAD1XSA5"/>
<feature type="compositionally biased region" description="Basic residues" evidence="1">
    <location>
        <begin position="120"/>
        <end position="132"/>
    </location>
</feature>
<accession>A0AAD1XSA5</accession>
<keyword evidence="3" id="KW-1185">Reference proteome</keyword>
<proteinExistence type="predicted"/>
<protein>
    <submittedName>
        <fullName evidence="2">Uncharacterized protein</fullName>
    </submittedName>
</protein>
<organism evidence="2 3">
    <name type="scientific">Euplotes crassus</name>
    <dbReference type="NCBI Taxonomy" id="5936"/>
    <lineage>
        <taxon>Eukaryota</taxon>
        <taxon>Sar</taxon>
        <taxon>Alveolata</taxon>
        <taxon>Ciliophora</taxon>
        <taxon>Intramacronucleata</taxon>
        <taxon>Spirotrichea</taxon>
        <taxon>Hypotrichia</taxon>
        <taxon>Euplotida</taxon>
        <taxon>Euplotidae</taxon>
        <taxon>Moneuplotes</taxon>
    </lineage>
</organism>
<comment type="caution">
    <text evidence="2">The sequence shown here is derived from an EMBL/GenBank/DDBJ whole genome shotgun (WGS) entry which is preliminary data.</text>
</comment>
<dbReference type="EMBL" id="CAMPGE010019543">
    <property type="protein sequence ID" value="CAI2377867.1"/>
    <property type="molecule type" value="Genomic_DNA"/>
</dbReference>
<evidence type="ECO:0000256" key="1">
    <source>
        <dbReference type="SAM" id="MobiDB-lite"/>
    </source>
</evidence>
<evidence type="ECO:0000313" key="3">
    <source>
        <dbReference type="Proteomes" id="UP001295684"/>
    </source>
</evidence>
<sequence length="181" mass="20924">MEHSPSSSDSSEDYGLLKQIPTLLHKSRLKTPLPPSQPREDRATTEVPMTPKRFALPFLPPSTPSHRKTSLHPSPVAYQPLLNPRAPPQEFSRLQQALYKTRAEILQLEINKTHTTENKNKRKRQQKKNRKKRFKLKAIVELAQIRIQKHGLQLCSEDQRTLDSLKQLLEQSETTHKPMSE</sequence>
<feature type="region of interest" description="Disordered" evidence="1">
    <location>
        <begin position="1"/>
        <end position="84"/>
    </location>
</feature>
<evidence type="ECO:0000313" key="2">
    <source>
        <dbReference type="EMBL" id="CAI2377867.1"/>
    </source>
</evidence>
<reference evidence="2" key="1">
    <citation type="submission" date="2023-07" db="EMBL/GenBank/DDBJ databases">
        <authorList>
            <consortium name="AG Swart"/>
            <person name="Singh M."/>
            <person name="Singh A."/>
            <person name="Seah K."/>
            <person name="Emmerich C."/>
        </authorList>
    </citation>
    <scope>NUCLEOTIDE SEQUENCE</scope>
    <source>
        <strain evidence="2">DP1</strain>
    </source>
</reference>
<dbReference type="Proteomes" id="UP001295684">
    <property type="component" value="Unassembled WGS sequence"/>
</dbReference>